<accession>A0A2H0BCR4</accession>
<protein>
    <recommendedName>
        <fullName evidence="1">Erythromycin biosynthesis protein CIII-like C-terminal domain-containing protein</fullName>
    </recommendedName>
</protein>
<dbReference type="PANTHER" id="PTHR21015">
    <property type="entry name" value="UDP-N-ACETYLGLUCOSAMINE--N-ACETYLMURAMYL-(PENTAPEPTIDE) PYROPHOSPHORYL-UNDECAPRENOL N-ACETYLGLUCOSAMINE TRANSFERASE 1"/>
    <property type="match status" value="1"/>
</dbReference>
<evidence type="ECO:0000313" key="3">
    <source>
        <dbReference type="Proteomes" id="UP000229794"/>
    </source>
</evidence>
<gene>
    <name evidence="2" type="ORF">COX06_03085</name>
</gene>
<sequence length="400" mass="44996">MSNRVFFSITSGWGPVMRVLPIAHLLKEKGCEVFFRAAGPIAEKLEQFGFVVKAPEAPRGVIMRPTPRKWWTLDHFLALHGWKSEEYVEQRYLAHRRMVEDCQPDLIVGDISPDASMVANTLNLPYVSIAQSLFLPFRKRKNILWWEDPPKRLPDISPTINMVLKKYNGQEIESTEDLIVGIRTLIPSFPEFDPLESTPHGVLYIGPIVTEELEENEGGSLPQTDCVFVYPGRPKDSGHSTGELILKFVLPVLRKLELTSVVSTGSFAYSDEVVKMQATNLLFHNWVPMSFVREHGTVFIHHGGHGTCLASVQLGLPSLVIPTFAERAYNAENLSALGCAKVIHLSQLTQRAVRESIEELTNNRCYSEKAKHWQAELERRRYGGAQVAADAIALVLRDNV</sequence>
<dbReference type="SUPFAM" id="SSF53756">
    <property type="entry name" value="UDP-Glycosyltransferase/glycogen phosphorylase"/>
    <property type="match status" value="1"/>
</dbReference>
<name>A0A2H0BCR4_9BACT</name>
<dbReference type="PANTHER" id="PTHR21015:SF22">
    <property type="entry name" value="GLYCOSYLTRANSFERASE"/>
    <property type="match status" value="1"/>
</dbReference>
<evidence type="ECO:0000259" key="1">
    <source>
        <dbReference type="Pfam" id="PF06722"/>
    </source>
</evidence>
<dbReference type="InterPro" id="IPR010610">
    <property type="entry name" value="EryCIII-like_C"/>
</dbReference>
<dbReference type="GO" id="GO:0016757">
    <property type="term" value="F:glycosyltransferase activity"/>
    <property type="evidence" value="ECO:0007669"/>
    <property type="project" value="TreeGrafter"/>
</dbReference>
<proteinExistence type="predicted"/>
<dbReference type="EMBL" id="PCST01000040">
    <property type="protein sequence ID" value="PIP55475.1"/>
    <property type="molecule type" value="Genomic_DNA"/>
</dbReference>
<organism evidence="2 3">
    <name type="scientific">Candidatus Zambryskibacteria bacterium CG22_combo_CG10-13_8_21_14_all_42_17</name>
    <dbReference type="NCBI Taxonomy" id="1975118"/>
    <lineage>
        <taxon>Bacteria</taxon>
        <taxon>Candidatus Zambryskiibacteriota</taxon>
    </lineage>
</organism>
<comment type="caution">
    <text evidence="2">The sequence shown here is derived from an EMBL/GenBank/DDBJ whole genome shotgun (WGS) entry which is preliminary data.</text>
</comment>
<dbReference type="Pfam" id="PF06722">
    <property type="entry name" value="EryCIII-like_C"/>
    <property type="match status" value="1"/>
</dbReference>
<feature type="domain" description="Erythromycin biosynthesis protein CIII-like C-terminal" evidence="1">
    <location>
        <begin position="280"/>
        <end position="377"/>
    </location>
</feature>
<dbReference type="Proteomes" id="UP000229794">
    <property type="component" value="Unassembled WGS sequence"/>
</dbReference>
<dbReference type="Gene3D" id="3.40.50.2000">
    <property type="entry name" value="Glycogen Phosphorylase B"/>
    <property type="match status" value="2"/>
</dbReference>
<dbReference type="AlphaFoldDB" id="A0A2H0BCR4"/>
<evidence type="ECO:0000313" key="2">
    <source>
        <dbReference type="EMBL" id="PIP55475.1"/>
    </source>
</evidence>
<reference evidence="2 3" key="1">
    <citation type="submission" date="2017-09" db="EMBL/GenBank/DDBJ databases">
        <title>Depth-based differentiation of microbial function through sediment-hosted aquifers and enrichment of novel symbionts in the deep terrestrial subsurface.</title>
        <authorList>
            <person name="Probst A.J."/>
            <person name="Ladd B."/>
            <person name="Jarett J.K."/>
            <person name="Geller-Mcgrath D.E."/>
            <person name="Sieber C.M."/>
            <person name="Emerson J.B."/>
            <person name="Anantharaman K."/>
            <person name="Thomas B.C."/>
            <person name="Malmstrom R."/>
            <person name="Stieglmeier M."/>
            <person name="Klingl A."/>
            <person name="Woyke T."/>
            <person name="Ryan C.M."/>
            <person name="Banfield J.F."/>
        </authorList>
    </citation>
    <scope>NUCLEOTIDE SEQUENCE [LARGE SCALE GENOMIC DNA]</scope>
    <source>
        <strain evidence="2">CG22_combo_CG10-13_8_21_14_all_42_17</strain>
    </source>
</reference>